<organism evidence="1 2">
    <name type="scientific">Priestia veravalensis</name>
    <dbReference type="NCBI Taxonomy" id="1414648"/>
    <lineage>
        <taxon>Bacteria</taxon>
        <taxon>Bacillati</taxon>
        <taxon>Bacillota</taxon>
        <taxon>Bacilli</taxon>
        <taxon>Bacillales</taxon>
        <taxon>Bacillaceae</taxon>
        <taxon>Priestia</taxon>
    </lineage>
</organism>
<accession>A0A0V8JL76</accession>
<reference evidence="1 2" key="1">
    <citation type="submission" date="2015-11" db="EMBL/GenBank/DDBJ databases">
        <title>Bacillus caseinolyticus sp nov.</title>
        <authorList>
            <person name="Dastager S.G."/>
            <person name="Mawlankar R."/>
        </authorList>
    </citation>
    <scope>NUCLEOTIDE SEQUENCE [LARGE SCALE GENOMIC DNA]</scope>
    <source>
        <strain evidence="1 2">SGD-V-76</strain>
    </source>
</reference>
<dbReference type="AlphaFoldDB" id="A0A0V8JL76"/>
<name>A0A0V8JL76_9BACI</name>
<dbReference type="EMBL" id="LNQP01000038">
    <property type="protein sequence ID" value="KSU87690.1"/>
    <property type="molecule type" value="Genomic_DNA"/>
</dbReference>
<evidence type="ECO:0000313" key="1">
    <source>
        <dbReference type="EMBL" id="KSU87690.1"/>
    </source>
</evidence>
<comment type="caution">
    <text evidence="1">The sequence shown here is derived from an EMBL/GenBank/DDBJ whole genome shotgun (WGS) entry which is preliminary data.</text>
</comment>
<gene>
    <name evidence="1" type="ORF">AS180_11845</name>
</gene>
<dbReference type="InterPro" id="IPR045527">
    <property type="entry name" value="DUF6470"/>
</dbReference>
<protein>
    <submittedName>
        <fullName evidence="1">Uncharacterized protein</fullName>
    </submittedName>
</protein>
<evidence type="ECO:0000313" key="2">
    <source>
        <dbReference type="Proteomes" id="UP000053681"/>
    </source>
</evidence>
<keyword evidence="2" id="KW-1185">Reference proteome</keyword>
<dbReference type="Proteomes" id="UP000053681">
    <property type="component" value="Unassembled WGS sequence"/>
</dbReference>
<dbReference type="Pfam" id="PF20074">
    <property type="entry name" value="DUF6470"/>
    <property type="match status" value="1"/>
</dbReference>
<dbReference type="RefSeq" id="WP_082636382.1">
    <property type="nucleotide sequence ID" value="NZ_KQ758653.1"/>
</dbReference>
<sequence length="138" mass="15346">MQVSAIQASYAMPPIIQPQPVDVSTEKVQVIVEKTPSRLTIDQTKAWEEMNLQSILKSMDEEANEGKQAVMESITKAVQEGKELMKIEQGGNPLANQAKRNSEKPIYPSNITFIPSPFSVKINYVPETLSISTIKQEV</sequence>
<proteinExistence type="predicted"/>